<dbReference type="InterPro" id="IPR002213">
    <property type="entry name" value="UDP_glucos_trans"/>
</dbReference>
<name>A0A2R6R7W3_ACTCC</name>
<dbReference type="PROSITE" id="PS00375">
    <property type="entry name" value="UDPGT"/>
    <property type="match status" value="1"/>
</dbReference>
<gene>
    <name evidence="7" type="ORF">CEY00_Acc08453</name>
</gene>
<sequence>MASQNHHHLHFVLFPLMSPGHFIPMADMAKLLAQHGVTVTIITTPLVAVRLGQTIRRSAASGLPIRLLHVPFPYAAAGLPEGSETVETIPSLDLMKNFYIAIEMLQQPFERLFEQLEPCPSCIIADKNFPWAAETARKFRVPRIIFDGMSCFTLLSTHYLFVSRVHESVSESKAFVLPGLPDTIEVTKSQLPGSFNPGSLDELDFRARVRAAEKEAYGMVVNSFEELEPRYVNGLKKVRGERVWCIGPLSLCNKGNLDKAERGNKASIDENQCLKWLDKQEPGSVVYACLGSLSRLTPVQLVELGFGLELSKRPFVWVIKGRDKVDEIDKWIEDDGFEERTKERGLIIRGWAPQVLILSHPAVGAFLTHCGWNSTLEGVCAGVPMITWPMFAEQFFNEKLIVQVLGTGVGVGAQAVVHLHEEDKFGLLVKRETVMKAVDIVMNEGMEGEERRKRARELGDMAMRAIEERGSSYLNVTLLIQDVLQQVNDKGPKEDCNGS</sequence>
<organism evidence="7 8">
    <name type="scientific">Actinidia chinensis var. chinensis</name>
    <name type="common">Chinese soft-hair kiwi</name>
    <dbReference type="NCBI Taxonomy" id="1590841"/>
    <lineage>
        <taxon>Eukaryota</taxon>
        <taxon>Viridiplantae</taxon>
        <taxon>Streptophyta</taxon>
        <taxon>Embryophyta</taxon>
        <taxon>Tracheophyta</taxon>
        <taxon>Spermatophyta</taxon>
        <taxon>Magnoliopsida</taxon>
        <taxon>eudicotyledons</taxon>
        <taxon>Gunneridae</taxon>
        <taxon>Pentapetalae</taxon>
        <taxon>asterids</taxon>
        <taxon>Ericales</taxon>
        <taxon>Actinidiaceae</taxon>
        <taxon>Actinidia</taxon>
    </lineage>
</organism>
<dbReference type="SUPFAM" id="SSF53756">
    <property type="entry name" value="UDP-Glycosyltransferase/glycogen phosphorylase"/>
    <property type="match status" value="1"/>
</dbReference>
<evidence type="ECO:0000256" key="3">
    <source>
        <dbReference type="ARBA" id="ARBA00022679"/>
    </source>
</evidence>
<reference evidence="8" key="2">
    <citation type="journal article" date="2018" name="BMC Genomics">
        <title>A manually annotated Actinidia chinensis var. chinensis (kiwifruit) genome highlights the challenges associated with draft genomes and gene prediction in plants.</title>
        <authorList>
            <person name="Pilkington S.M."/>
            <person name="Crowhurst R."/>
            <person name="Hilario E."/>
            <person name="Nardozza S."/>
            <person name="Fraser L."/>
            <person name="Peng Y."/>
            <person name="Gunaseelan K."/>
            <person name="Simpson R."/>
            <person name="Tahir J."/>
            <person name="Deroles S.C."/>
            <person name="Templeton K."/>
            <person name="Luo Z."/>
            <person name="Davy M."/>
            <person name="Cheng C."/>
            <person name="McNeilage M."/>
            <person name="Scaglione D."/>
            <person name="Liu Y."/>
            <person name="Zhang Q."/>
            <person name="Datson P."/>
            <person name="De Silva N."/>
            <person name="Gardiner S.E."/>
            <person name="Bassett H."/>
            <person name="Chagne D."/>
            <person name="McCallum J."/>
            <person name="Dzierzon H."/>
            <person name="Deng C."/>
            <person name="Wang Y.Y."/>
            <person name="Barron L."/>
            <person name="Manako K."/>
            <person name="Bowen J."/>
            <person name="Foster T.M."/>
            <person name="Erridge Z.A."/>
            <person name="Tiffin H."/>
            <person name="Waite C.N."/>
            <person name="Davies K.M."/>
            <person name="Grierson E.P."/>
            <person name="Laing W.A."/>
            <person name="Kirk R."/>
            <person name="Chen X."/>
            <person name="Wood M."/>
            <person name="Montefiori M."/>
            <person name="Brummell D.A."/>
            <person name="Schwinn K.E."/>
            <person name="Catanach A."/>
            <person name="Fullerton C."/>
            <person name="Li D."/>
            <person name="Meiyalaghan S."/>
            <person name="Nieuwenhuizen N."/>
            <person name="Read N."/>
            <person name="Prakash R."/>
            <person name="Hunter D."/>
            <person name="Zhang H."/>
            <person name="McKenzie M."/>
            <person name="Knabel M."/>
            <person name="Harris A."/>
            <person name="Allan A.C."/>
            <person name="Gleave A."/>
            <person name="Chen A."/>
            <person name="Janssen B.J."/>
            <person name="Plunkett B."/>
            <person name="Ampomah-Dwamena C."/>
            <person name="Voogd C."/>
            <person name="Leif D."/>
            <person name="Lafferty D."/>
            <person name="Souleyre E.J.F."/>
            <person name="Varkonyi-Gasic E."/>
            <person name="Gambi F."/>
            <person name="Hanley J."/>
            <person name="Yao J.L."/>
            <person name="Cheung J."/>
            <person name="David K.M."/>
            <person name="Warren B."/>
            <person name="Marsh K."/>
            <person name="Snowden K.C."/>
            <person name="Lin-Wang K."/>
            <person name="Brian L."/>
            <person name="Martinez-Sanchez M."/>
            <person name="Wang M."/>
            <person name="Ileperuma N."/>
            <person name="Macnee N."/>
            <person name="Campin R."/>
            <person name="McAtee P."/>
            <person name="Drummond R.S.M."/>
            <person name="Espley R.V."/>
            <person name="Ireland H.S."/>
            <person name="Wu R."/>
            <person name="Atkinson R.G."/>
            <person name="Karunairetnam S."/>
            <person name="Bulley S."/>
            <person name="Chunkath S."/>
            <person name="Hanley Z."/>
            <person name="Storey R."/>
            <person name="Thrimawithana A.H."/>
            <person name="Thomson S."/>
            <person name="David C."/>
            <person name="Testolin R."/>
            <person name="Huang H."/>
            <person name="Hellens R.P."/>
            <person name="Schaffer R.J."/>
        </authorList>
    </citation>
    <scope>NUCLEOTIDE SEQUENCE [LARGE SCALE GENOMIC DNA]</scope>
    <source>
        <strain evidence="8">cv. Red5</strain>
    </source>
</reference>
<protein>
    <recommendedName>
        <fullName evidence="6">Glycosyltransferase</fullName>
        <ecNumber evidence="6">2.4.1.-</ecNumber>
    </recommendedName>
</protein>
<evidence type="ECO:0000313" key="8">
    <source>
        <dbReference type="Proteomes" id="UP000241394"/>
    </source>
</evidence>
<evidence type="ECO:0000256" key="6">
    <source>
        <dbReference type="RuleBase" id="RU362057"/>
    </source>
</evidence>
<keyword evidence="2 5" id="KW-0328">Glycosyltransferase</keyword>
<dbReference type="Pfam" id="PF00201">
    <property type="entry name" value="UDPGT"/>
    <property type="match status" value="1"/>
</dbReference>
<evidence type="ECO:0000256" key="1">
    <source>
        <dbReference type="ARBA" id="ARBA00009995"/>
    </source>
</evidence>
<evidence type="ECO:0000256" key="5">
    <source>
        <dbReference type="RuleBase" id="RU003718"/>
    </source>
</evidence>
<evidence type="ECO:0000256" key="4">
    <source>
        <dbReference type="ARBA" id="ARBA00023241"/>
    </source>
</evidence>
<dbReference type="OrthoDB" id="5835829at2759"/>
<comment type="caution">
    <text evidence="7">The sequence shown here is derived from an EMBL/GenBank/DDBJ whole genome shotgun (WGS) entry which is preliminary data.</text>
</comment>
<dbReference type="EC" id="2.4.1.-" evidence="6"/>
<keyword evidence="8" id="KW-1185">Reference proteome</keyword>
<dbReference type="PANTHER" id="PTHR48047">
    <property type="entry name" value="GLYCOSYLTRANSFERASE"/>
    <property type="match status" value="1"/>
</dbReference>
<dbReference type="EMBL" id="NKQK01000008">
    <property type="protein sequence ID" value="PSS23629.1"/>
    <property type="molecule type" value="Genomic_DNA"/>
</dbReference>
<evidence type="ECO:0000256" key="2">
    <source>
        <dbReference type="ARBA" id="ARBA00022676"/>
    </source>
</evidence>
<dbReference type="InParanoid" id="A0A2R6R7W3"/>
<dbReference type="AlphaFoldDB" id="A0A2R6R7W3"/>
<dbReference type="FunFam" id="3.40.50.2000:FF:000071">
    <property type="entry name" value="Glycosyltransferase"/>
    <property type="match status" value="1"/>
</dbReference>
<comment type="similarity">
    <text evidence="1 5">Belongs to the UDP-glycosyltransferase family.</text>
</comment>
<dbReference type="STRING" id="1590841.A0A2R6R7W3"/>
<dbReference type="OMA" id="THIAWIA"/>
<dbReference type="PANTHER" id="PTHR48047:SF182">
    <property type="entry name" value="GLYCOSYLTRANSFERASE"/>
    <property type="match status" value="1"/>
</dbReference>
<dbReference type="InterPro" id="IPR035595">
    <property type="entry name" value="UDP_glycos_trans_CS"/>
</dbReference>
<dbReference type="Gramene" id="PSS23629">
    <property type="protein sequence ID" value="PSS23629"/>
    <property type="gene ID" value="CEY00_Acc08453"/>
</dbReference>
<dbReference type="Proteomes" id="UP000241394">
    <property type="component" value="Chromosome LG8"/>
</dbReference>
<keyword evidence="4" id="KW-0284">Flavonoid biosynthesis</keyword>
<keyword evidence="3 5" id="KW-0808">Transferase</keyword>
<reference evidence="7 8" key="1">
    <citation type="submission" date="2017-07" db="EMBL/GenBank/DDBJ databases">
        <title>An improved, manually edited Actinidia chinensis var. chinensis (kiwifruit) genome highlights the challenges associated with draft genomes and gene prediction in plants.</title>
        <authorList>
            <person name="Pilkington S."/>
            <person name="Crowhurst R."/>
            <person name="Hilario E."/>
            <person name="Nardozza S."/>
            <person name="Fraser L."/>
            <person name="Peng Y."/>
            <person name="Gunaseelan K."/>
            <person name="Simpson R."/>
            <person name="Tahir J."/>
            <person name="Deroles S."/>
            <person name="Templeton K."/>
            <person name="Luo Z."/>
            <person name="Davy M."/>
            <person name="Cheng C."/>
            <person name="Mcneilage M."/>
            <person name="Scaglione D."/>
            <person name="Liu Y."/>
            <person name="Zhang Q."/>
            <person name="Datson P."/>
            <person name="De Silva N."/>
            <person name="Gardiner S."/>
            <person name="Bassett H."/>
            <person name="Chagne D."/>
            <person name="Mccallum J."/>
            <person name="Dzierzon H."/>
            <person name="Deng C."/>
            <person name="Wang Y.-Y."/>
            <person name="Barron N."/>
            <person name="Manako K."/>
            <person name="Bowen J."/>
            <person name="Foster T."/>
            <person name="Erridge Z."/>
            <person name="Tiffin H."/>
            <person name="Waite C."/>
            <person name="Davies K."/>
            <person name="Grierson E."/>
            <person name="Laing W."/>
            <person name="Kirk R."/>
            <person name="Chen X."/>
            <person name="Wood M."/>
            <person name="Montefiori M."/>
            <person name="Brummell D."/>
            <person name="Schwinn K."/>
            <person name="Catanach A."/>
            <person name="Fullerton C."/>
            <person name="Li D."/>
            <person name="Meiyalaghan S."/>
            <person name="Nieuwenhuizen N."/>
            <person name="Read N."/>
            <person name="Prakash R."/>
            <person name="Hunter D."/>
            <person name="Zhang H."/>
            <person name="Mckenzie M."/>
            <person name="Knabel M."/>
            <person name="Harris A."/>
            <person name="Allan A."/>
            <person name="Chen A."/>
            <person name="Janssen B."/>
            <person name="Plunkett B."/>
            <person name="Dwamena C."/>
            <person name="Voogd C."/>
            <person name="Leif D."/>
            <person name="Lafferty D."/>
            <person name="Souleyre E."/>
            <person name="Varkonyi-Gasic E."/>
            <person name="Gambi F."/>
            <person name="Hanley J."/>
            <person name="Yao J.-L."/>
            <person name="Cheung J."/>
            <person name="David K."/>
            <person name="Warren B."/>
            <person name="Marsh K."/>
            <person name="Snowden K."/>
            <person name="Lin-Wang K."/>
            <person name="Brian L."/>
            <person name="Martinez-Sanchez M."/>
            <person name="Wang M."/>
            <person name="Ileperuma N."/>
            <person name="Macnee N."/>
            <person name="Campin R."/>
            <person name="Mcatee P."/>
            <person name="Drummond R."/>
            <person name="Espley R."/>
            <person name="Ireland H."/>
            <person name="Wu R."/>
            <person name="Atkinson R."/>
            <person name="Karunairetnam S."/>
            <person name="Bulley S."/>
            <person name="Chunkath S."/>
            <person name="Hanley Z."/>
            <person name="Storey R."/>
            <person name="Thrimawithana A."/>
            <person name="Thomson S."/>
            <person name="David C."/>
            <person name="Testolin R."/>
        </authorList>
    </citation>
    <scope>NUCLEOTIDE SEQUENCE [LARGE SCALE GENOMIC DNA]</scope>
    <source>
        <strain evidence="8">cv. Red5</strain>
        <tissue evidence="7">Young leaf</tissue>
    </source>
</reference>
<accession>A0A2R6R7W3</accession>
<dbReference type="FunFam" id="3.40.50.2000:FF:000047">
    <property type="entry name" value="Glycosyltransferase"/>
    <property type="match status" value="1"/>
</dbReference>
<proteinExistence type="inferred from homology"/>
<dbReference type="CDD" id="cd03784">
    <property type="entry name" value="GT1_Gtf-like"/>
    <property type="match status" value="1"/>
</dbReference>
<dbReference type="GO" id="GO:0035251">
    <property type="term" value="F:UDP-glucosyltransferase activity"/>
    <property type="evidence" value="ECO:0007669"/>
    <property type="project" value="TreeGrafter"/>
</dbReference>
<dbReference type="Gene3D" id="3.40.50.2000">
    <property type="entry name" value="Glycogen Phosphorylase B"/>
    <property type="match status" value="2"/>
</dbReference>
<dbReference type="GO" id="GO:0009813">
    <property type="term" value="P:flavonoid biosynthetic process"/>
    <property type="evidence" value="ECO:0007669"/>
    <property type="project" value="UniProtKB-KW"/>
</dbReference>
<evidence type="ECO:0000313" key="7">
    <source>
        <dbReference type="EMBL" id="PSS23629.1"/>
    </source>
</evidence>